<evidence type="ECO:0000313" key="10">
    <source>
        <dbReference type="Proteomes" id="UP000283832"/>
    </source>
</evidence>
<dbReference type="PANTHER" id="PTHR30151:SF0">
    <property type="entry name" value="ABC TRANSPORTER PERMEASE PROTEIN MJ0413-RELATED"/>
    <property type="match status" value="1"/>
</dbReference>
<gene>
    <name evidence="9" type="ORF">D2L64_06800</name>
</gene>
<evidence type="ECO:0000313" key="9">
    <source>
        <dbReference type="EMBL" id="RIV40025.1"/>
    </source>
</evidence>
<protein>
    <submittedName>
        <fullName evidence="9">ABC transporter permease</fullName>
    </submittedName>
</protein>
<keyword evidence="4 7" id="KW-0812">Transmembrane</keyword>
<keyword evidence="5 7" id="KW-1133">Transmembrane helix</keyword>
<dbReference type="AlphaFoldDB" id="A0A418MYR2"/>
<dbReference type="RefSeq" id="WP_119573833.1">
    <property type="nucleotide sequence ID" value="NZ_QXEC01000004.1"/>
</dbReference>
<dbReference type="PROSITE" id="PS50928">
    <property type="entry name" value="ABC_TM1"/>
    <property type="match status" value="1"/>
</dbReference>
<dbReference type="InterPro" id="IPR035906">
    <property type="entry name" value="MetI-like_sf"/>
</dbReference>
<feature type="transmembrane region" description="Helical" evidence="7">
    <location>
        <begin position="120"/>
        <end position="149"/>
    </location>
</feature>
<dbReference type="OrthoDB" id="3173654at2"/>
<dbReference type="GO" id="GO:0055085">
    <property type="term" value="P:transmembrane transport"/>
    <property type="evidence" value="ECO:0007669"/>
    <property type="project" value="InterPro"/>
</dbReference>
<dbReference type="Pfam" id="PF00528">
    <property type="entry name" value="BPD_transp_1"/>
    <property type="match status" value="1"/>
</dbReference>
<evidence type="ECO:0000259" key="8">
    <source>
        <dbReference type="PROSITE" id="PS50928"/>
    </source>
</evidence>
<evidence type="ECO:0000256" key="4">
    <source>
        <dbReference type="ARBA" id="ARBA00022692"/>
    </source>
</evidence>
<evidence type="ECO:0000256" key="1">
    <source>
        <dbReference type="ARBA" id="ARBA00004651"/>
    </source>
</evidence>
<feature type="domain" description="ABC transmembrane type-1" evidence="8">
    <location>
        <begin position="71"/>
        <end position="255"/>
    </location>
</feature>
<dbReference type="GO" id="GO:0005886">
    <property type="term" value="C:plasma membrane"/>
    <property type="evidence" value="ECO:0007669"/>
    <property type="project" value="UniProtKB-SubCell"/>
</dbReference>
<keyword evidence="6 7" id="KW-0472">Membrane</keyword>
<comment type="caution">
    <text evidence="9">The sequence shown here is derived from an EMBL/GenBank/DDBJ whole genome shotgun (WGS) entry which is preliminary data.</text>
</comment>
<feature type="transmembrane region" description="Helical" evidence="7">
    <location>
        <begin position="79"/>
        <end position="99"/>
    </location>
</feature>
<keyword evidence="2 7" id="KW-0813">Transport</keyword>
<comment type="subcellular location">
    <subcellularLocation>
        <location evidence="1 7">Cell membrane</location>
        <topology evidence="1 7">Multi-pass membrane protein</topology>
    </subcellularLocation>
</comment>
<dbReference type="EMBL" id="QXEC01000004">
    <property type="protein sequence ID" value="RIV40025.1"/>
    <property type="molecule type" value="Genomic_DNA"/>
</dbReference>
<dbReference type="InterPro" id="IPR000515">
    <property type="entry name" value="MetI-like"/>
</dbReference>
<proteinExistence type="inferred from homology"/>
<reference evidence="9 10" key="1">
    <citation type="submission" date="2018-08" db="EMBL/GenBank/DDBJ databases">
        <title>Jishengella sp. nov., isolated from a root of Azadirachta indica A. Juss. var. siamensis Valenton.</title>
        <authorList>
            <person name="Kuncharoen N."/>
            <person name="Tanasupawat S."/>
            <person name="Kudo T."/>
            <person name="Ohkuma M."/>
        </authorList>
    </citation>
    <scope>NUCLEOTIDE SEQUENCE [LARGE SCALE GENOMIC DNA]</scope>
    <source>
        <strain evidence="9 10">AZ1-13</strain>
    </source>
</reference>
<dbReference type="CDD" id="cd06261">
    <property type="entry name" value="TM_PBP2"/>
    <property type="match status" value="1"/>
</dbReference>
<evidence type="ECO:0000256" key="7">
    <source>
        <dbReference type="RuleBase" id="RU363032"/>
    </source>
</evidence>
<name>A0A418MYR2_9ACTN</name>
<sequence length="270" mass="29442">MSVRSVPRRRVPGGFFLDTKTSGFTLVALLLVLWEVSVRTALVDSISVPAVSTVAERFIELLRDGTLVDEFAQTLRRMFVGYLLAAIIGIGVGLLMGYFDRIHNLLEPVVELIRPLPTPAYIPLVILFLGVGDSMKIFITVIACVWPILLNTYSGVRNVPRIQIDTARTFGLGNAAVLRKVVVPAAAPSVFTGLRISLTLALILSIIAEMVASNNGIGYFILFAQRSFRVTDMYAGIIALGIIGYLLNLLFVRIEGRVLHWNAGSGRKGA</sequence>
<keyword evidence="3" id="KW-1003">Cell membrane</keyword>
<accession>A0A418MYR2</accession>
<organism evidence="9 10">
    <name type="scientific">Micromonospora radicis</name>
    <dbReference type="NCBI Taxonomy" id="1894971"/>
    <lineage>
        <taxon>Bacteria</taxon>
        <taxon>Bacillati</taxon>
        <taxon>Actinomycetota</taxon>
        <taxon>Actinomycetes</taxon>
        <taxon>Micromonosporales</taxon>
        <taxon>Micromonosporaceae</taxon>
        <taxon>Micromonospora</taxon>
    </lineage>
</organism>
<evidence type="ECO:0000256" key="3">
    <source>
        <dbReference type="ARBA" id="ARBA00022475"/>
    </source>
</evidence>
<comment type="similarity">
    <text evidence="7">Belongs to the binding-protein-dependent transport system permease family.</text>
</comment>
<dbReference type="SUPFAM" id="SSF161098">
    <property type="entry name" value="MetI-like"/>
    <property type="match status" value="1"/>
</dbReference>
<dbReference type="Gene3D" id="1.10.3720.10">
    <property type="entry name" value="MetI-like"/>
    <property type="match status" value="1"/>
</dbReference>
<dbReference type="Proteomes" id="UP000283832">
    <property type="component" value="Unassembled WGS sequence"/>
</dbReference>
<evidence type="ECO:0000256" key="5">
    <source>
        <dbReference type="ARBA" id="ARBA00022989"/>
    </source>
</evidence>
<dbReference type="PANTHER" id="PTHR30151">
    <property type="entry name" value="ALKANE SULFONATE ABC TRANSPORTER-RELATED, MEMBRANE SUBUNIT"/>
    <property type="match status" value="1"/>
</dbReference>
<feature type="transmembrane region" description="Helical" evidence="7">
    <location>
        <begin position="234"/>
        <end position="254"/>
    </location>
</feature>
<evidence type="ECO:0000256" key="6">
    <source>
        <dbReference type="ARBA" id="ARBA00023136"/>
    </source>
</evidence>
<keyword evidence="10" id="KW-1185">Reference proteome</keyword>
<evidence type="ECO:0000256" key="2">
    <source>
        <dbReference type="ARBA" id="ARBA00022448"/>
    </source>
</evidence>
<feature type="transmembrane region" description="Helical" evidence="7">
    <location>
        <begin position="198"/>
        <end position="222"/>
    </location>
</feature>